<reference evidence="1" key="2">
    <citation type="journal article" date="2021" name="Microbiome">
        <title>Successional dynamics and alternative stable states in a saline activated sludge microbial community over 9 years.</title>
        <authorList>
            <person name="Wang Y."/>
            <person name="Ye J."/>
            <person name="Ju F."/>
            <person name="Liu L."/>
            <person name="Boyd J.A."/>
            <person name="Deng Y."/>
            <person name="Parks D.H."/>
            <person name="Jiang X."/>
            <person name="Yin X."/>
            <person name="Woodcroft B.J."/>
            <person name="Tyson G.W."/>
            <person name="Hugenholtz P."/>
            <person name="Polz M.F."/>
            <person name="Zhang T."/>
        </authorList>
    </citation>
    <scope>NUCLEOTIDE SEQUENCE</scope>
    <source>
        <strain evidence="1">HKST-UBA02</strain>
    </source>
</reference>
<evidence type="ECO:0008006" key="3">
    <source>
        <dbReference type="Google" id="ProtNLM"/>
    </source>
</evidence>
<evidence type="ECO:0000313" key="1">
    <source>
        <dbReference type="EMBL" id="MCA9397758.1"/>
    </source>
</evidence>
<gene>
    <name evidence="1" type="ORF">KC573_02925</name>
</gene>
<organism evidence="1 2">
    <name type="scientific">candidate division WWE3 bacterium</name>
    <dbReference type="NCBI Taxonomy" id="2053526"/>
    <lineage>
        <taxon>Bacteria</taxon>
        <taxon>Katanobacteria</taxon>
    </lineage>
</organism>
<dbReference type="EMBL" id="JAGQKY010000131">
    <property type="protein sequence ID" value="MCA9397758.1"/>
    <property type="molecule type" value="Genomic_DNA"/>
</dbReference>
<proteinExistence type="predicted"/>
<evidence type="ECO:0000313" key="2">
    <source>
        <dbReference type="Proteomes" id="UP000699691"/>
    </source>
</evidence>
<dbReference type="AlphaFoldDB" id="A0A955LWF2"/>
<feature type="non-terminal residue" evidence="1">
    <location>
        <position position="1"/>
    </location>
</feature>
<protein>
    <recommendedName>
        <fullName evidence="3">2'-5' RNA ligase family protein</fullName>
    </recommendedName>
</protein>
<accession>A0A955LWF2</accession>
<dbReference type="Proteomes" id="UP000699691">
    <property type="component" value="Unassembled WGS sequence"/>
</dbReference>
<sequence>FREVYDRNGNIFALHNQLADSIPFDLHPEYRYENYNPHMSIGYLAGEHKGLIKHPKFNREIGVVEMKVEKIYFSAVTDAGHVYQQKILGEFPLGK</sequence>
<name>A0A955LWF2_UNCKA</name>
<reference evidence="1" key="1">
    <citation type="submission" date="2020-04" db="EMBL/GenBank/DDBJ databases">
        <authorList>
            <person name="Zhang T."/>
        </authorList>
    </citation>
    <scope>NUCLEOTIDE SEQUENCE</scope>
    <source>
        <strain evidence="1">HKST-UBA02</strain>
    </source>
</reference>
<comment type="caution">
    <text evidence="1">The sequence shown here is derived from an EMBL/GenBank/DDBJ whole genome shotgun (WGS) entry which is preliminary data.</text>
</comment>